<name>A0A7S4CX13_9EUGL</name>
<protein>
    <submittedName>
        <fullName evidence="2">Uncharacterized protein</fullName>
    </submittedName>
</protein>
<sequence>MPRAGVGEFAPADDGNPTATCTRCPFPQQPGACQPPPARRQPHAGRAQPPSMSPPTACSSAPPATSNNRHGNLHCHPTAPQPLFRNPTIRSAKQPPSSQHAATRERRSGGERAAHRRDDQTATPQEGGTDRAGGHRSSGQCRTCRGG</sequence>
<feature type="region of interest" description="Disordered" evidence="1">
    <location>
        <begin position="1"/>
        <end position="147"/>
    </location>
</feature>
<gene>
    <name evidence="2" type="ORF">EGYM00163_LOCUS20316</name>
</gene>
<feature type="compositionally biased region" description="Low complexity" evidence="1">
    <location>
        <begin position="44"/>
        <end position="66"/>
    </location>
</feature>
<dbReference type="EMBL" id="HBJA01057388">
    <property type="protein sequence ID" value="CAE0809185.1"/>
    <property type="molecule type" value="Transcribed_RNA"/>
</dbReference>
<evidence type="ECO:0000256" key="1">
    <source>
        <dbReference type="SAM" id="MobiDB-lite"/>
    </source>
</evidence>
<dbReference type="AlphaFoldDB" id="A0A7S4CX13"/>
<evidence type="ECO:0000313" key="2">
    <source>
        <dbReference type="EMBL" id="CAE0809185.1"/>
    </source>
</evidence>
<proteinExistence type="predicted"/>
<feature type="compositionally biased region" description="Basic and acidic residues" evidence="1">
    <location>
        <begin position="102"/>
        <end position="120"/>
    </location>
</feature>
<reference evidence="2" key="1">
    <citation type="submission" date="2021-01" db="EMBL/GenBank/DDBJ databases">
        <authorList>
            <person name="Corre E."/>
            <person name="Pelletier E."/>
            <person name="Niang G."/>
            <person name="Scheremetjew M."/>
            <person name="Finn R."/>
            <person name="Kale V."/>
            <person name="Holt S."/>
            <person name="Cochrane G."/>
            <person name="Meng A."/>
            <person name="Brown T."/>
            <person name="Cohen L."/>
        </authorList>
    </citation>
    <scope>NUCLEOTIDE SEQUENCE</scope>
    <source>
        <strain evidence="2">CCMP1594</strain>
    </source>
</reference>
<accession>A0A7S4CX13</accession>
<organism evidence="2">
    <name type="scientific">Eutreptiella gymnastica</name>
    <dbReference type="NCBI Taxonomy" id="73025"/>
    <lineage>
        <taxon>Eukaryota</taxon>
        <taxon>Discoba</taxon>
        <taxon>Euglenozoa</taxon>
        <taxon>Euglenida</taxon>
        <taxon>Spirocuta</taxon>
        <taxon>Euglenophyceae</taxon>
        <taxon>Eutreptiales</taxon>
        <taxon>Eutreptiaceae</taxon>
        <taxon>Eutreptiella</taxon>
    </lineage>
</organism>
<feature type="compositionally biased region" description="Polar residues" evidence="1">
    <location>
        <begin position="88"/>
        <end position="101"/>
    </location>
</feature>